<feature type="region of interest" description="Disordered" evidence="1">
    <location>
        <begin position="555"/>
        <end position="589"/>
    </location>
</feature>
<feature type="region of interest" description="Disordered" evidence="1">
    <location>
        <begin position="916"/>
        <end position="942"/>
    </location>
</feature>
<feature type="compositionally biased region" description="Basic and acidic residues" evidence="1">
    <location>
        <begin position="970"/>
        <end position="991"/>
    </location>
</feature>
<feature type="region of interest" description="Disordered" evidence="1">
    <location>
        <begin position="81"/>
        <end position="122"/>
    </location>
</feature>
<feature type="compositionally biased region" description="Polar residues" evidence="1">
    <location>
        <begin position="96"/>
        <end position="117"/>
    </location>
</feature>
<feature type="compositionally biased region" description="Low complexity" evidence="1">
    <location>
        <begin position="784"/>
        <end position="797"/>
    </location>
</feature>
<evidence type="ECO:0000256" key="1">
    <source>
        <dbReference type="SAM" id="MobiDB-lite"/>
    </source>
</evidence>
<sequence>MLAHSINRGVSKHTLPRVQLPSILSRSVSNWGRRGWPRWRDEADEEWKRFQLKAMEAFHKQIEADPYEAIFGRSNEILRGMQRTPPAGSLPRKTVPISTESETNAQDTAQSSPTADHQPTVEFSYDPITGRMIPKYSASDSPAVDDLSVHYSQSHHDPRDDSLSAYDRKQSSTPTQPSDWLAQEELLQTASNTAEQNQLRESLAKYDKLLREQPRRPPAPSSEWLVQEDSYKNAPRRPNLPEDDIDLLTAADVRARMGICKNPNKETFEQMHEKRAQLEHDFSSIQAQDPSSQIYETLSRIQEARAIFEKRRHLADEYAAAEKAEKSSEQKSSDILETSLSRTARESLDDGYSHVPTGLQTSFEREKASGRDLATDIETRAKPVQYDDGYSRTPMGLQTSFEMEQAAGRSLAEDIQAKTEPRNYIVDDGYSREPMGLETSFEREKALGHSLADEIDAKTNPKQYIVDDGYSREPTGLETSYQRELDSGQSLEQDIQARDDARHASPDDGYSREPTGLQSSYTRELEAVRNGVKQSLEEELGEMSLGAASYSNICSPKAPDSSTSCSASQSATAPPRSVEQRRKQGAAPDEVKDWYGYSLKPLGLQTSYEREIEACQNGQRKSLEEELQEQALGAAHGTSEFDGQGFSRKPIGLETSFQRELDACASGKRKSLEEELAVPVDGGAVETMSTKEEAAKLEAAREQRLHDIALVREVREIYEKYYGKITTTHRQAEEDSFVPETFVVSGTDGAGRVDEAVHKGLSSYDEKYPSAYNFTPDNLEAELSASSPSSTQPSPSSAREMSTSEPPPGVSATDVGGENPAADADPKETDHAGAISTKPRVYKLLAFDPSTRSLTTSQTSSAVYSPGERPIPLSVALSSLSQPARFIPQLTSLQRDGYEPVASAANLLVLRLRDDKATKETHKRPPRPNPVDGTTIPLPPTPTMSPTGYINLDPVMENPATIRKSSSRYNNDKKVRKTEPVFSGERRKEGSKGQSIKTVLTTLIWATAACYVAGVAGEVAKGY</sequence>
<feature type="region of interest" description="Disordered" evidence="1">
    <location>
        <begin position="480"/>
        <end position="523"/>
    </location>
</feature>
<gene>
    <name evidence="2" type="ORF">SLS58_010105</name>
</gene>
<feature type="compositionally biased region" description="Low complexity" evidence="1">
    <location>
        <begin position="558"/>
        <end position="575"/>
    </location>
</feature>
<keyword evidence="3" id="KW-1185">Reference proteome</keyword>
<name>A0ABR3T8B9_9PEZI</name>
<feature type="compositionally biased region" description="Basic and acidic residues" evidence="1">
    <location>
        <begin position="363"/>
        <end position="379"/>
    </location>
</feature>
<feature type="region of interest" description="Disordered" evidence="1">
    <location>
        <begin position="966"/>
        <end position="993"/>
    </location>
</feature>
<protein>
    <submittedName>
        <fullName evidence="2">Uncharacterized protein</fullName>
    </submittedName>
</protein>
<feature type="compositionally biased region" description="Basic and acidic residues" evidence="1">
    <location>
        <begin position="154"/>
        <end position="170"/>
    </location>
</feature>
<dbReference type="EMBL" id="JAKEKT020000110">
    <property type="protein sequence ID" value="KAL1635742.1"/>
    <property type="molecule type" value="Genomic_DNA"/>
</dbReference>
<evidence type="ECO:0000313" key="2">
    <source>
        <dbReference type="EMBL" id="KAL1635742.1"/>
    </source>
</evidence>
<feature type="region of interest" description="Disordered" evidence="1">
    <location>
        <begin position="782"/>
        <end position="836"/>
    </location>
</feature>
<feature type="compositionally biased region" description="Basic and acidic residues" evidence="1">
    <location>
        <begin position="495"/>
        <end position="511"/>
    </location>
</feature>
<proteinExistence type="predicted"/>
<evidence type="ECO:0000313" key="3">
    <source>
        <dbReference type="Proteomes" id="UP001521184"/>
    </source>
</evidence>
<reference evidence="2 3" key="1">
    <citation type="journal article" date="2023" name="Plant Dis.">
        <title>First Report of Diplodia intermedia Causing Canker and Dieback Diseases on Apple Trees in Canada.</title>
        <authorList>
            <person name="Ellouze W."/>
            <person name="Ilyukhin E."/>
            <person name="Sulman M."/>
            <person name="Ali S."/>
        </authorList>
    </citation>
    <scope>NUCLEOTIDE SEQUENCE [LARGE SCALE GENOMIC DNA]</scope>
    <source>
        <strain evidence="2 3">M45-28</strain>
    </source>
</reference>
<feature type="region of interest" description="Disordered" evidence="1">
    <location>
        <begin position="344"/>
        <end position="379"/>
    </location>
</feature>
<organism evidence="2 3">
    <name type="scientific">Diplodia intermedia</name>
    <dbReference type="NCBI Taxonomy" id="856260"/>
    <lineage>
        <taxon>Eukaryota</taxon>
        <taxon>Fungi</taxon>
        <taxon>Dikarya</taxon>
        <taxon>Ascomycota</taxon>
        <taxon>Pezizomycotina</taxon>
        <taxon>Dothideomycetes</taxon>
        <taxon>Dothideomycetes incertae sedis</taxon>
        <taxon>Botryosphaeriales</taxon>
        <taxon>Botryosphaeriaceae</taxon>
        <taxon>Diplodia</taxon>
    </lineage>
</organism>
<feature type="region of interest" description="Disordered" evidence="1">
    <location>
        <begin position="150"/>
        <end position="178"/>
    </location>
</feature>
<comment type="caution">
    <text evidence="2">The sequence shown here is derived from an EMBL/GenBank/DDBJ whole genome shotgun (WGS) entry which is preliminary data.</text>
</comment>
<dbReference type="Proteomes" id="UP001521184">
    <property type="component" value="Unassembled WGS sequence"/>
</dbReference>
<accession>A0ABR3T8B9</accession>